<dbReference type="Pfam" id="PF16571">
    <property type="entry name" value="FBP_C"/>
    <property type="match status" value="1"/>
</dbReference>
<gene>
    <name evidence="2" type="ORF">MCHUDSM44219_02969</name>
</gene>
<keyword evidence="3" id="KW-1185">Reference proteome</keyword>
<evidence type="ECO:0000313" key="3">
    <source>
        <dbReference type="Proteomes" id="UP000036176"/>
    </source>
</evidence>
<feature type="domain" description="Elongation factor G-binding protein C-terminal treble-clef zinc-finger" evidence="1">
    <location>
        <begin position="8"/>
        <end position="159"/>
    </location>
</feature>
<name>A0A0J6WAP3_MYCCU</name>
<dbReference type="EMBL" id="JYNX01000037">
    <property type="protein sequence ID" value="KMO78732.1"/>
    <property type="molecule type" value="Genomic_DNA"/>
</dbReference>
<organism evidence="2 3">
    <name type="scientific">Mycolicibacterium chubuense</name>
    <name type="common">Mycobacterium chubuense</name>
    <dbReference type="NCBI Taxonomy" id="1800"/>
    <lineage>
        <taxon>Bacteria</taxon>
        <taxon>Bacillati</taxon>
        <taxon>Actinomycetota</taxon>
        <taxon>Actinomycetes</taxon>
        <taxon>Mycobacteriales</taxon>
        <taxon>Mycobacteriaceae</taxon>
        <taxon>Mycolicibacterium</taxon>
    </lineage>
</organism>
<accession>A0A0J6WAP3</accession>
<dbReference type="InterPro" id="IPR032330">
    <property type="entry name" value="EF-G-binding_C"/>
</dbReference>
<dbReference type="AlphaFoldDB" id="A0A0J6WAP3"/>
<sequence>MDSHTRTQILGAFHGATRSEVKKVTFAADFDDVDFSRLEYYGWADPKIPRRAYLVVDRPDGPVALLLNRAARTPRGRAMCTWCNDVNLADEAVLYAVRRGGAAGRKGDTVGTLICANFGCSRNVRQLPPAYHRGTDLEAIRAQRVEELQRTVHAFVDKVLGTESPI</sequence>
<protein>
    <recommendedName>
        <fullName evidence="1">Elongation factor G-binding protein C-terminal treble-clef zinc-finger domain-containing protein</fullName>
    </recommendedName>
</protein>
<reference evidence="2 3" key="1">
    <citation type="journal article" date="2015" name="Genome Biol. Evol.">
        <title>Characterization of Three Mycobacterium spp. with Potential Use in Bioremediation by Genome Sequencing and Comparative Genomics.</title>
        <authorList>
            <person name="Das S."/>
            <person name="Pettersson B.M."/>
            <person name="Behra P.R."/>
            <person name="Ramesh M."/>
            <person name="Dasgupta S."/>
            <person name="Bhattacharya A."/>
            <person name="Kirsebom L.A."/>
        </authorList>
    </citation>
    <scope>NUCLEOTIDE SEQUENCE [LARGE SCALE GENOMIC DNA]</scope>
    <source>
        <strain evidence="2 3">DSM 44219</strain>
    </source>
</reference>
<dbReference type="OrthoDB" id="4171838at2"/>
<dbReference type="Proteomes" id="UP000036176">
    <property type="component" value="Unassembled WGS sequence"/>
</dbReference>
<comment type="caution">
    <text evidence="2">The sequence shown here is derived from an EMBL/GenBank/DDBJ whole genome shotgun (WGS) entry which is preliminary data.</text>
</comment>
<dbReference type="RefSeq" id="WP_048418964.1">
    <property type="nucleotide sequence ID" value="NZ_JYNX01000037.1"/>
</dbReference>
<evidence type="ECO:0000313" key="2">
    <source>
        <dbReference type="EMBL" id="KMO78732.1"/>
    </source>
</evidence>
<evidence type="ECO:0000259" key="1">
    <source>
        <dbReference type="Pfam" id="PF16571"/>
    </source>
</evidence>
<proteinExistence type="predicted"/>
<dbReference type="PATRIC" id="fig|1800.3.peg.2972"/>